<feature type="region of interest" description="Disordered" evidence="1">
    <location>
        <begin position="1"/>
        <end position="20"/>
    </location>
</feature>
<evidence type="ECO:0000313" key="3">
    <source>
        <dbReference type="Proteomes" id="UP000664628"/>
    </source>
</evidence>
<dbReference type="RefSeq" id="WP_207332922.1">
    <property type="nucleotide sequence ID" value="NZ_JAFMYW010000017.1"/>
</dbReference>
<organism evidence="2 3">
    <name type="scientific">Fibrella forsythiae</name>
    <dbReference type="NCBI Taxonomy" id="2817061"/>
    <lineage>
        <taxon>Bacteria</taxon>
        <taxon>Pseudomonadati</taxon>
        <taxon>Bacteroidota</taxon>
        <taxon>Cytophagia</taxon>
        <taxon>Cytophagales</taxon>
        <taxon>Spirosomataceae</taxon>
        <taxon>Fibrella</taxon>
    </lineage>
</organism>
<dbReference type="EMBL" id="JAFMYW010000017">
    <property type="protein sequence ID" value="MBO0952970.1"/>
    <property type="molecule type" value="Genomic_DNA"/>
</dbReference>
<protein>
    <submittedName>
        <fullName evidence="2">Uncharacterized protein</fullName>
    </submittedName>
</protein>
<comment type="caution">
    <text evidence="2">The sequence shown here is derived from an EMBL/GenBank/DDBJ whole genome shotgun (WGS) entry which is preliminary data.</text>
</comment>
<gene>
    <name evidence="2" type="ORF">J2I46_30635</name>
</gene>
<keyword evidence="3" id="KW-1185">Reference proteome</keyword>
<proteinExistence type="predicted"/>
<accession>A0ABS3JSH8</accession>
<evidence type="ECO:0000313" key="2">
    <source>
        <dbReference type="EMBL" id="MBO0952970.1"/>
    </source>
</evidence>
<evidence type="ECO:0000256" key="1">
    <source>
        <dbReference type="SAM" id="MobiDB-lite"/>
    </source>
</evidence>
<name>A0ABS3JSH8_9BACT</name>
<dbReference type="Proteomes" id="UP000664628">
    <property type="component" value="Unassembled WGS sequence"/>
</dbReference>
<sequence length="59" mass="6121">MLQSLADGLLSESPPPGGRSGLLVNLGTNCLVDAQVLPDLAIGGQMTRTMQLTQRAVKS</sequence>
<reference evidence="2 3" key="1">
    <citation type="submission" date="2021-03" db="EMBL/GenBank/DDBJ databases">
        <title>Fibrella sp. HMF5405 genome sequencing and assembly.</title>
        <authorList>
            <person name="Kang H."/>
            <person name="Kim H."/>
            <person name="Bae S."/>
            <person name="Joh K."/>
        </authorList>
    </citation>
    <scope>NUCLEOTIDE SEQUENCE [LARGE SCALE GENOMIC DNA]</scope>
    <source>
        <strain evidence="2 3">HMF5405</strain>
    </source>
</reference>